<dbReference type="InterPro" id="IPR036457">
    <property type="entry name" value="PPM-type-like_dom_sf"/>
</dbReference>
<dbReference type="PANTHER" id="PTHR43156">
    <property type="entry name" value="STAGE II SPORULATION PROTEIN E-RELATED"/>
    <property type="match status" value="1"/>
</dbReference>
<evidence type="ECO:0000256" key="1">
    <source>
        <dbReference type="ARBA" id="ARBA00022801"/>
    </source>
</evidence>
<feature type="domain" description="PPM-type phosphatase" evidence="2">
    <location>
        <begin position="175"/>
        <end position="393"/>
    </location>
</feature>
<protein>
    <recommendedName>
        <fullName evidence="2">PPM-type phosphatase domain-containing protein</fullName>
    </recommendedName>
</protein>
<sequence length="396" mass="42529">MTVDNAVRARDALQRLVLGCTGVTPADLPRLAAGAAADLGVTSMTMLVIDYAQTFLAAFREAEGDGVNVERTPVEGTLAGRAYALGEITESPSGDRLYVPMTDCGHRIGVLEVVSPDSPTPMDRDTYAAIATVLGQLVASRRMYGDAIEHLRRGLPMQLATEIVWSLLPPLTLQTPDAEVTGILEPCYEVGGDAFDYAISDTTLHVALFDAVGHGIGASAMTTMAVNAYRNARRCGLDLPDTYRSIDKWLHARHPDHFVTAVLAELSLSDGMLRTISAGHPGGLLLRDGQRVKDLVAPTALPLGLSGLAGGAPEVVEEALEPGDHVLFFTDGVIEARSADGEFFGRQRLVDFVVRTLADRTRSPETMRRLVRAILDHQHENLQDDATAVLVGWVGR</sequence>
<dbReference type="InterPro" id="IPR052016">
    <property type="entry name" value="Bact_Sigma-Reg"/>
</dbReference>
<gene>
    <name evidence="3" type="ORF">Voc01_008390</name>
</gene>
<dbReference type="SUPFAM" id="SSF81606">
    <property type="entry name" value="PP2C-like"/>
    <property type="match status" value="1"/>
</dbReference>
<dbReference type="Proteomes" id="UP000635606">
    <property type="component" value="Unassembled WGS sequence"/>
</dbReference>
<accession>A0A8J4EBK0</accession>
<dbReference type="PANTHER" id="PTHR43156:SF2">
    <property type="entry name" value="STAGE II SPORULATION PROTEIN E"/>
    <property type="match status" value="1"/>
</dbReference>
<dbReference type="SMART" id="SM00331">
    <property type="entry name" value="PP2C_SIG"/>
    <property type="match status" value="1"/>
</dbReference>
<organism evidence="3 4">
    <name type="scientific">Virgisporangium ochraceum</name>
    <dbReference type="NCBI Taxonomy" id="65505"/>
    <lineage>
        <taxon>Bacteria</taxon>
        <taxon>Bacillati</taxon>
        <taxon>Actinomycetota</taxon>
        <taxon>Actinomycetes</taxon>
        <taxon>Micromonosporales</taxon>
        <taxon>Micromonosporaceae</taxon>
        <taxon>Virgisporangium</taxon>
    </lineage>
</organism>
<dbReference type="Gene3D" id="3.60.40.10">
    <property type="entry name" value="PPM-type phosphatase domain"/>
    <property type="match status" value="1"/>
</dbReference>
<dbReference type="AlphaFoldDB" id="A0A8J4EBK0"/>
<keyword evidence="4" id="KW-1185">Reference proteome</keyword>
<evidence type="ECO:0000313" key="3">
    <source>
        <dbReference type="EMBL" id="GIJ65922.1"/>
    </source>
</evidence>
<evidence type="ECO:0000313" key="4">
    <source>
        <dbReference type="Proteomes" id="UP000635606"/>
    </source>
</evidence>
<dbReference type="InterPro" id="IPR001932">
    <property type="entry name" value="PPM-type_phosphatase-like_dom"/>
</dbReference>
<evidence type="ECO:0000259" key="2">
    <source>
        <dbReference type="SMART" id="SM00331"/>
    </source>
</evidence>
<dbReference type="Pfam" id="PF07228">
    <property type="entry name" value="SpoIIE"/>
    <property type="match status" value="1"/>
</dbReference>
<proteinExistence type="predicted"/>
<keyword evidence="1" id="KW-0378">Hydrolase</keyword>
<dbReference type="SUPFAM" id="SSF55781">
    <property type="entry name" value="GAF domain-like"/>
    <property type="match status" value="1"/>
</dbReference>
<name>A0A8J4EBK0_9ACTN</name>
<dbReference type="GO" id="GO:0016791">
    <property type="term" value="F:phosphatase activity"/>
    <property type="evidence" value="ECO:0007669"/>
    <property type="project" value="TreeGrafter"/>
</dbReference>
<dbReference type="RefSeq" id="WP_239159937.1">
    <property type="nucleotide sequence ID" value="NZ_BOPH01000011.1"/>
</dbReference>
<dbReference type="EMBL" id="BOPH01000011">
    <property type="protein sequence ID" value="GIJ65922.1"/>
    <property type="molecule type" value="Genomic_DNA"/>
</dbReference>
<comment type="caution">
    <text evidence="3">The sequence shown here is derived from an EMBL/GenBank/DDBJ whole genome shotgun (WGS) entry which is preliminary data.</text>
</comment>
<reference evidence="3" key="1">
    <citation type="submission" date="2021-01" db="EMBL/GenBank/DDBJ databases">
        <title>Whole genome shotgun sequence of Virgisporangium ochraceum NBRC 16418.</title>
        <authorList>
            <person name="Komaki H."/>
            <person name="Tamura T."/>
        </authorList>
    </citation>
    <scope>NUCLEOTIDE SEQUENCE</scope>
    <source>
        <strain evidence="3">NBRC 16418</strain>
    </source>
</reference>